<dbReference type="EMBL" id="CP035807">
    <property type="protein sequence ID" value="QEN04322.1"/>
    <property type="molecule type" value="Genomic_DNA"/>
</dbReference>
<feature type="transmembrane region" description="Helical" evidence="4">
    <location>
        <begin position="7"/>
        <end position="29"/>
    </location>
</feature>
<evidence type="ECO:0000256" key="4">
    <source>
        <dbReference type="SAM" id="Phobius"/>
    </source>
</evidence>
<dbReference type="GO" id="GO:0043565">
    <property type="term" value="F:sequence-specific DNA binding"/>
    <property type="evidence" value="ECO:0007669"/>
    <property type="project" value="InterPro"/>
</dbReference>
<keyword evidence="4" id="KW-0812">Transmembrane</keyword>
<evidence type="ECO:0000259" key="5">
    <source>
        <dbReference type="PROSITE" id="PS01124"/>
    </source>
</evidence>
<keyword evidence="3" id="KW-0804">Transcription</keyword>
<dbReference type="RefSeq" id="WP_149567570.1">
    <property type="nucleotide sequence ID" value="NZ_CP035807.1"/>
</dbReference>
<dbReference type="InterPro" id="IPR041522">
    <property type="entry name" value="CdaR_GGDEF"/>
</dbReference>
<feature type="transmembrane region" description="Helical" evidence="4">
    <location>
        <begin position="301"/>
        <end position="322"/>
    </location>
</feature>
<dbReference type="SMART" id="SM00342">
    <property type="entry name" value="HTH_ARAC"/>
    <property type="match status" value="1"/>
</dbReference>
<dbReference type="InterPro" id="IPR009057">
    <property type="entry name" value="Homeodomain-like_sf"/>
</dbReference>
<proteinExistence type="predicted"/>
<gene>
    <name evidence="6" type="ORF">EW093_06270</name>
</gene>
<keyword evidence="4" id="KW-1133">Transmembrane helix</keyword>
<sequence length="762" mass="88467">MKHINRIFITFLIAYLILILIPLLTGISMNRAIVLEYEQHVKKSHLSNLQKTQEILEGFIDDIKWSTYQLAGNTKLLRLISDDKNQITNMEKSQLIRDIMIELRHSILYNTSNNSIFYIYLKNQDIIITPYSVYRHSDFNTSINFFNMDGISSKDWHNLITTKIQHGKIFPVRSTIIEDFKNKPMIPYVQSIPLNSSKKLSSIQGAIVYLIGEADLVKFLDYQNLPLGGYSYISDDTNKIISYVSNSVKNIEPIELVGNEGMIELNIDGEKKFIIYTTSSRNSWKYVSVLPTEWVLKNVRFYHILSITVMLLTLIICLFVAYKISKRWSKPIETTFESIEEFLKTDNIKKESFQSLNISVNELIDRGEVMQDELLNQKFFLHNAFVNRVINGFFNDEKSLEKYLSHLGFELNENQFSVVILSQCCDKNIGSTESFDELNRLKNIVKNRLQKNFVYRIMISEQDNSDIILIVLSNNIDNHVEVLKNELISFLPNLPPLYKENLVIGLGYSVDSLMHIHKSYLEAKEIVSSSSEGIKPLILDISDIDKKLDHYYYPLEIESRLINSIKAGNSDGMESILTILSHENLKKRTLDKKRLESFISNLLTSVYRVKSHLCSENRDLIDEYYKTGVIDFANIKELYNQLCSNQNKNKKSHNNTLIEEIEEYLKNNFNDKNLSLNAVGDYFSITESYLSFFFKEQTGINFSTYLEEIRVENAKELLLNTTDPIHYIAGEVGYNSDKTFRRVFQKTLNISPSKFRRENTTH</sequence>
<reference evidence="6 7" key="1">
    <citation type="submission" date="2019-02" db="EMBL/GenBank/DDBJ databases">
        <authorList>
            <person name="Fomenkov A."/>
            <person name="Dubinina G."/>
            <person name="Grabovich M."/>
            <person name="Vincze T."/>
            <person name="Roberts R.J."/>
        </authorList>
    </citation>
    <scope>NUCLEOTIDE SEQUENCE [LARGE SCALE GENOMIC DNA]</scope>
    <source>
        <strain evidence="6 7">P</strain>
    </source>
</reference>
<evidence type="ECO:0000256" key="1">
    <source>
        <dbReference type="ARBA" id="ARBA00023015"/>
    </source>
</evidence>
<evidence type="ECO:0000313" key="7">
    <source>
        <dbReference type="Proteomes" id="UP000323824"/>
    </source>
</evidence>
<dbReference type="PANTHER" id="PTHR43280:SF28">
    <property type="entry name" value="HTH-TYPE TRANSCRIPTIONAL ACTIVATOR RHAS"/>
    <property type="match status" value="1"/>
</dbReference>
<protein>
    <submittedName>
        <fullName evidence="6">AraC family transcriptional regulator</fullName>
    </submittedName>
</protein>
<keyword evidence="4" id="KW-0472">Membrane</keyword>
<evidence type="ECO:0000313" key="6">
    <source>
        <dbReference type="EMBL" id="QEN04322.1"/>
    </source>
</evidence>
<dbReference type="Proteomes" id="UP000323824">
    <property type="component" value="Chromosome"/>
</dbReference>
<reference evidence="6 7" key="2">
    <citation type="submission" date="2019-09" db="EMBL/GenBank/DDBJ databases">
        <title>Complete Genome Sequence and Methylome Analysis of free living Spirochaetas.</title>
        <authorList>
            <person name="Leshcheva N."/>
            <person name="Mikheeva N."/>
        </authorList>
    </citation>
    <scope>NUCLEOTIDE SEQUENCE [LARGE SCALE GENOMIC DNA]</scope>
    <source>
        <strain evidence="6 7">P</strain>
    </source>
</reference>
<dbReference type="InterPro" id="IPR018060">
    <property type="entry name" value="HTH_AraC"/>
</dbReference>
<evidence type="ECO:0000256" key="2">
    <source>
        <dbReference type="ARBA" id="ARBA00023125"/>
    </source>
</evidence>
<evidence type="ECO:0000256" key="3">
    <source>
        <dbReference type="ARBA" id="ARBA00023163"/>
    </source>
</evidence>
<dbReference type="KEGG" id="sper:EW093_06270"/>
<keyword evidence="7" id="KW-1185">Reference proteome</keyword>
<accession>A0A5C1QDP4</accession>
<dbReference type="PANTHER" id="PTHR43280">
    <property type="entry name" value="ARAC-FAMILY TRANSCRIPTIONAL REGULATOR"/>
    <property type="match status" value="1"/>
</dbReference>
<keyword evidence="2" id="KW-0238">DNA-binding</keyword>
<keyword evidence="1" id="KW-0805">Transcription regulation</keyword>
<dbReference type="Pfam" id="PF12833">
    <property type="entry name" value="HTH_18"/>
    <property type="match status" value="1"/>
</dbReference>
<dbReference type="Gene3D" id="3.30.450.20">
    <property type="entry name" value="PAS domain"/>
    <property type="match status" value="1"/>
</dbReference>
<dbReference type="SUPFAM" id="SSF46689">
    <property type="entry name" value="Homeodomain-like"/>
    <property type="match status" value="1"/>
</dbReference>
<dbReference type="OrthoDB" id="368621at2"/>
<dbReference type="AlphaFoldDB" id="A0A5C1QDP4"/>
<dbReference type="PROSITE" id="PS01124">
    <property type="entry name" value="HTH_ARAC_FAMILY_2"/>
    <property type="match status" value="1"/>
</dbReference>
<name>A0A5C1QDP4_9SPIO</name>
<dbReference type="Gene3D" id="1.10.10.60">
    <property type="entry name" value="Homeodomain-like"/>
    <property type="match status" value="2"/>
</dbReference>
<organism evidence="6 7">
    <name type="scientific">Thiospirochaeta perfilievii</name>
    <dbReference type="NCBI Taxonomy" id="252967"/>
    <lineage>
        <taxon>Bacteria</taxon>
        <taxon>Pseudomonadati</taxon>
        <taxon>Spirochaetota</taxon>
        <taxon>Spirochaetia</taxon>
        <taxon>Spirochaetales</taxon>
        <taxon>Spirochaetaceae</taxon>
        <taxon>Thiospirochaeta</taxon>
    </lineage>
</organism>
<feature type="domain" description="HTH araC/xylS-type" evidence="5">
    <location>
        <begin position="659"/>
        <end position="758"/>
    </location>
</feature>
<dbReference type="Pfam" id="PF17853">
    <property type="entry name" value="GGDEF_2"/>
    <property type="match status" value="1"/>
</dbReference>
<dbReference type="GO" id="GO:0003700">
    <property type="term" value="F:DNA-binding transcription factor activity"/>
    <property type="evidence" value="ECO:0007669"/>
    <property type="project" value="InterPro"/>
</dbReference>